<dbReference type="InterPro" id="IPR035965">
    <property type="entry name" value="PAS-like_dom_sf"/>
</dbReference>
<feature type="domain" description="PAS" evidence="2">
    <location>
        <begin position="293"/>
        <end position="363"/>
    </location>
</feature>
<feature type="domain" description="PAS" evidence="2">
    <location>
        <begin position="5"/>
        <end position="76"/>
    </location>
</feature>
<dbReference type="InterPro" id="IPR003018">
    <property type="entry name" value="GAF"/>
</dbReference>
<gene>
    <name evidence="5" type="ORF">SAMN05660831_01183</name>
</gene>
<feature type="domain" description="PAC" evidence="3">
    <location>
        <begin position="79"/>
        <end position="131"/>
    </location>
</feature>
<dbReference type="InterPro" id="IPR043128">
    <property type="entry name" value="Rev_trsase/Diguanyl_cyclase"/>
</dbReference>
<dbReference type="CDD" id="cd00130">
    <property type="entry name" value="PAS"/>
    <property type="match status" value="2"/>
</dbReference>
<dbReference type="InterPro" id="IPR001610">
    <property type="entry name" value="PAC"/>
</dbReference>
<dbReference type="Gene3D" id="3.30.450.20">
    <property type="entry name" value="PAS domain"/>
    <property type="match status" value="2"/>
</dbReference>
<dbReference type="SMART" id="SM00091">
    <property type="entry name" value="PAS"/>
    <property type="match status" value="2"/>
</dbReference>
<dbReference type="InterPro" id="IPR029787">
    <property type="entry name" value="Nucleotide_cyclase"/>
</dbReference>
<dbReference type="SMART" id="SM00267">
    <property type="entry name" value="GGDEF"/>
    <property type="match status" value="1"/>
</dbReference>
<dbReference type="EMBL" id="FOMJ01000003">
    <property type="protein sequence ID" value="SFD23394.1"/>
    <property type="molecule type" value="Genomic_DNA"/>
</dbReference>
<dbReference type="InterPro" id="IPR052155">
    <property type="entry name" value="Biofilm_reg_signaling"/>
</dbReference>
<evidence type="ECO:0000256" key="1">
    <source>
        <dbReference type="ARBA" id="ARBA00001946"/>
    </source>
</evidence>
<name>A0A1I1QMN9_9GAMM</name>
<dbReference type="NCBIfam" id="TIGR00229">
    <property type="entry name" value="sensory_box"/>
    <property type="match status" value="2"/>
</dbReference>
<proteinExistence type="predicted"/>
<dbReference type="PROSITE" id="PS50113">
    <property type="entry name" value="PAC"/>
    <property type="match status" value="2"/>
</dbReference>
<dbReference type="AlphaFoldDB" id="A0A1I1QMN9"/>
<dbReference type="InterPro" id="IPR000160">
    <property type="entry name" value="GGDEF_dom"/>
</dbReference>
<dbReference type="Pfam" id="PF01590">
    <property type="entry name" value="GAF"/>
    <property type="match status" value="1"/>
</dbReference>
<organism evidence="5 6">
    <name type="scientific">Thiohalospira halophila DSM 15071</name>
    <dbReference type="NCBI Taxonomy" id="1123397"/>
    <lineage>
        <taxon>Bacteria</taxon>
        <taxon>Pseudomonadati</taxon>
        <taxon>Pseudomonadota</taxon>
        <taxon>Gammaproteobacteria</taxon>
        <taxon>Thiohalospirales</taxon>
        <taxon>Thiohalospiraceae</taxon>
        <taxon>Thiohalospira</taxon>
    </lineage>
</organism>
<dbReference type="InterPro" id="IPR013656">
    <property type="entry name" value="PAS_4"/>
</dbReference>
<dbReference type="SMART" id="SM00065">
    <property type="entry name" value="GAF"/>
    <property type="match status" value="1"/>
</dbReference>
<keyword evidence="6" id="KW-1185">Reference proteome</keyword>
<feature type="domain" description="PAC" evidence="3">
    <location>
        <begin position="365"/>
        <end position="417"/>
    </location>
</feature>
<dbReference type="PANTHER" id="PTHR44757">
    <property type="entry name" value="DIGUANYLATE CYCLASE DGCP"/>
    <property type="match status" value="1"/>
</dbReference>
<accession>A0A1I1QMN9</accession>
<dbReference type="CDD" id="cd01949">
    <property type="entry name" value="GGDEF"/>
    <property type="match status" value="1"/>
</dbReference>
<dbReference type="Gene3D" id="3.30.450.40">
    <property type="match status" value="1"/>
</dbReference>
<dbReference type="NCBIfam" id="TIGR00254">
    <property type="entry name" value="GGDEF"/>
    <property type="match status" value="1"/>
</dbReference>
<dbReference type="FunFam" id="3.30.70.270:FF:000001">
    <property type="entry name" value="Diguanylate cyclase domain protein"/>
    <property type="match status" value="1"/>
</dbReference>
<evidence type="ECO:0000259" key="2">
    <source>
        <dbReference type="PROSITE" id="PS50112"/>
    </source>
</evidence>
<dbReference type="GO" id="GO:0003824">
    <property type="term" value="F:catalytic activity"/>
    <property type="evidence" value="ECO:0007669"/>
    <property type="project" value="UniProtKB-ARBA"/>
</dbReference>
<dbReference type="Pfam" id="PF00990">
    <property type="entry name" value="GGDEF"/>
    <property type="match status" value="1"/>
</dbReference>
<dbReference type="OrthoDB" id="5777275at2"/>
<evidence type="ECO:0000313" key="5">
    <source>
        <dbReference type="EMBL" id="SFD23394.1"/>
    </source>
</evidence>
<dbReference type="Gene3D" id="3.30.70.270">
    <property type="match status" value="1"/>
</dbReference>
<evidence type="ECO:0000259" key="4">
    <source>
        <dbReference type="PROSITE" id="PS50887"/>
    </source>
</evidence>
<dbReference type="InterPro" id="IPR029016">
    <property type="entry name" value="GAF-like_dom_sf"/>
</dbReference>
<protein>
    <submittedName>
        <fullName evidence="5">PAS domain S-box-containing protein/diguanylate cyclase (GGDEF) domain-containing protein</fullName>
    </submittedName>
</protein>
<sequence>MDNLPDNLAVSALDQLADGVVIAEADNPPGILYANRAWEAMTGFTLEAVRGRTPCPLDPDNAHAGPERLRRELAAGGTGRAEFTDRRQDGSPLRVACSASPIRDASGAVTHYILVYRDLAEEAEASTRIRQLEALVRIQAELAAGDHDLERLRQRVVEIALELTGAEGAAMEEVREDALVYRAVAGIATDQAGLEVPIQGSLTGLAYSSEESLLVEDTATDHRLSSELRELVQKVGFRSGILVPLTYEGRPWGVLKVYARQPGHFGKAECRLLELASGALAASLHRVQDHAEERDRRGLLLDAVPALIAYIDADQRYREVNAAYRERFGVEGDELRGRSVLEFVGQEAYDRVRPYLEAALAGERVSYEDDIPLPDGTTRTLHGDYLPHRDARGRVRGLYAIVRDITDHRDAKIDYLTGLLNRREFEAQGGRLLSVAQRYQHDLVLVMGDIDHFKAVNDDLGHLVGDTVLQGVANTLRADLRAADLAGRWGGEEFVLVLPETSAEEAFKLVERLRGTIGAQEFVPGRPITMSFGLAAAGPGDSLHSLQARADEALYRAKHGGRNRVEGDGADLEELD</sequence>
<evidence type="ECO:0000313" key="6">
    <source>
        <dbReference type="Proteomes" id="UP000198611"/>
    </source>
</evidence>
<dbReference type="SUPFAM" id="SSF55073">
    <property type="entry name" value="Nucleotide cyclase"/>
    <property type="match status" value="1"/>
</dbReference>
<feature type="domain" description="GGDEF" evidence="4">
    <location>
        <begin position="441"/>
        <end position="570"/>
    </location>
</feature>
<dbReference type="InterPro" id="IPR000700">
    <property type="entry name" value="PAS-assoc_C"/>
</dbReference>
<dbReference type="SMART" id="SM00086">
    <property type="entry name" value="PAC"/>
    <property type="match status" value="2"/>
</dbReference>
<reference evidence="5 6" key="1">
    <citation type="submission" date="2016-10" db="EMBL/GenBank/DDBJ databases">
        <authorList>
            <person name="de Groot N.N."/>
        </authorList>
    </citation>
    <scope>NUCLEOTIDE SEQUENCE [LARGE SCALE GENOMIC DNA]</scope>
    <source>
        <strain evidence="5 6">HL3</strain>
    </source>
</reference>
<dbReference type="SUPFAM" id="SSF55781">
    <property type="entry name" value="GAF domain-like"/>
    <property type="match status" value="1"/>
</dbReference>
<dbReference type="STRING" id="1123397.SAMN05660831_01183"/>
<dbReference type="PANTHER" id="PTHR44757:SF2">
    <property type="entry name" value="BIOFILM ARCHITECTURE MAINTENANCE PROTEIN MBAA"/>
    <property type="match status" value="1"/>
</dbReference>
<dbReference type="PROSITE" id="PS50887">
    <property type="entry name" value="GGDEF"/>
    <property type="match status" value="1"/>
</dbReference>
<dbReference type="RefSeq" id="WP_159433029.1">
    <property type="nucleotide sequence ID" value="NZ_FOMJ01000003.1"/>
</dbReference>
<dbReference type="PROSITE" id="PS50112">
    <property type="entry name" value="PAS"/>
    <property type="match status" value="2"/>
</dbReference>
<comment type="cofactor">
    <cofactor evidence="1">
        <name>Mg(2+)</name>
        <dbReference type="ChEBI" id="CHEBI:18420"/>
    </cofactor>
</comment>
<dbReference type="SUPFAM" id="SSF55785">
    <property type="entry name" value="PYP-like sensor domain (PAS domain)"/>
    <property type="match status" value="2"/>
</dbReference>
<dbReference type="Pfam" id="PF08448">
    <property type="entry name" value="PAS_4"/>
    <property type="match status" value="2"/>
</dbReference>
<evidence type="ECO:0000259" key="3">
    <source>
        <dbReference type="PROSITE" id="PS50113"/>
    </source>
</evidence>
<dbReference type="Proteomes" id="UP000198611">
    <property type="component" value="Unassembled WGS sequence"/>
</dbReference>
<dbReference type="InterPro" id="IPR000014">
    <property type="entry name" value="PAS"/>
</dbReference>